<dbReference type="AlphaFoldDB" id="A0A229TBP2"/>
<evidence type="ECO:0000313" key="2">
    <source>
        <dbReference type="Proteomes" id="UP000215199"/>
    </source>
</evidence>
<dbReference type="RefSeq" id="WP_093947422.1">
    <property type="nucleotide sequence ID" value="NZ_NMUL01000009.1"/>
</dbReference>
<gene>
    <name evidence="1" type="ORF">CF165_11260</name>
</gene>
<dbReference type="EMBL" id="NMUL01000009">
    <property type="protein sequence ID" value="OXM68662.1"/>
    <property type="molecule type" value="Genomic_DNA"/>
</dbReference>
<keyword evidence="2" id="KW-1185">Reference proteome</keyword>
<accession>A0A229TBP2</accession>
<evidence type="ECO:0000313" key="1">
    <source>
        <dbReference type="EMBL" id="OXM68662.1"/>
    </source>
</evidence>
<name>A0A229TBP2_9PSEU</name>
<proteinExistence type="predicted"/>
<comment type="caution">
    <text evidence="1">The sequence shown here is derived from an EMBL/GenBank/DDBJ whole genome shotgun (WGS) entry which is preliminary data.</text>
</comment>
<reference evidence="2" key="1">
    <citation type="submission" date="2017-07" db="EMBL/GenBank/DDBJ databases">
        <title>Comparative genome mining reveals phylogenetic distribution patterns of secondary metabolites in Amycolatopsis.</title>
        <authorList>
            <person name="Adamek M."/>
            <person name="Alanjary M."/>
            <person name="Sales-Ortells H."/>
            <person name="Goodfellow M."/>
            <person name="Bull A.T."/>
            <person name="Kalinowski J."/>
            <person name="Ziemert N."/>
        </authorList>
    </citation>
    <scope>NUCLEOTIDE SEQUENCE [LARGE SCALE GENOMIC DNA]</scope>
    <source>
        <strain evidence="2">H5</strain>
    </source>
</reference>
<sequence>MTTAIPSREHVAERMAALADRAAPGPGQDALVHLSQVLASRPADLAGVDLVRAYPPEVLIPDHRRETPRWQRVLRGTEIFRDVLVFVPVAVTWWQLRSALEAYQTAGGGDSFLLGWQRGFGGAVTPLGESARVVALAVFFVIALTLGVHAAHRVPATLSREGEREELGGLLAMATLLTSAGSAGPPVTARDMSRLAPRLGTASTALASALEKTTRQITEAVDGGPGSRLHEAIGEWTATARELRRTTEALATPAEAVKTLEELQKGMHADSRNLQERIGVLVGQLDAATQKSEAEAQSHREIAQEVARSAERLGETLEVFRERTESLSELVERLRYALDRLDSPPALYDGGMHLDNAGPPGEHR</sequence>
<evidence type="ECO:0008006" key="3">
    <source>
        <dbReference type="Google" id="ProtNLM"/>
    </source>
</evidence>
<protein>
    <recommendedName>
        <fullName evidence="3">Methyl-accepting chemotaxis protein</fullName>
    </recommendedName>
</protein>
<dbReference type="Gene3D" id="1.10.287.950">
    <property type="entry name" value="Methyl-accepting chemotaxis protein"/>
    <property type="match status" value="1"/>
</dbReference>
<dbReference type="Proteomes" id="UP000215199">
    <property type="component" value="Unassembled WGS sequence"/>
</dbReference>
<organism evidence="1 2">
    <name type="scientific">Amycolatopsis vastitatis</name>
    <dbReference type="NCBI Taxonomy" id="1905142"/>
    <lineage>
        <taxon>Bacteria</taxon>
        <taxon>Bacillati</taxon>
        <taxon>Actinomycetota</taxon>
        <taxon>Actinomycetes</taxon>
        <taxon>Pseudonocardiales</taxon>
        <taxon>Pseudonocardiaceae</taxon>
        <taxon>Amycolatopsis</taxon>
    </lineage>
</organism>
<dbReference type="OrthoDB" id="3435720at2"/>